<keyword evidence="2" id="KW-0812">Transmembrane</keyword>
<proteinExistence type="predicted"/>
<feature type="transmembrane region" description="Helical" evidence="2">
    <location>
        <begin position="102"/>
        <end position="123"/>
    </location>
</feature>
<feature type="region of interest" description="Disordered" evidence="1">
    <location>
        <begin position="167"/>
        <end position="202"/>
    </location>
</feature>
<name>A0A6A7BRY8_9PEZI</name>
<keyword evidence="2" id="KW-1133">Transmembrane helix</keyword>
<dbReference type="AlphaFoldDB" id="A0A6A7BRY8"/>
<dbReference type="PANTHER" id="PTHR39605:SF1">
    <property type="entry name" value="MAJOR FACILITATOR SUPERFAMILY (MFS) PROFILE DOMAIN-CONTAINING PROTEIN"/>
    <property type="match status" value="1"/>
</dbReference>
<keyword evidence="4" id="KW-1185">Reference proteome</keyword>
<gene>
    <name evidence="3" type="ORF">K470DRAFT_222576</name>
</gene>
<evidence type="ECO:0000256" key="2">
    <source>
        <dbReference type="SAM" id="Phobius"/>
    </source>
</evidence>
<evidence type="ECO:0000256" key="1">
    <source>
        <dbReference type="SAM" id="MobiDB-lite"/>
    </source>
</evidence>
<reference evidence="3" key="1">
    <citation type="journal article" date="2020" name="Stud. Mycol.">
        <title>101 Dothideomycetes genomes: a test case for predicting lifestyles and emergence of pathogens.</title>
        <authorList>
            <person name="Haridas S."/>
            <person name="Albert R."/>
            <person name="Binder M."/>
            <person name="Bloem J."/>
            <person name="Labutti K."/>
            <person name="Salamov A."/>
            <person name="Andreopoulos B."/>
            <person name="Baker S."/>
            <person name="Barry K."/>
            <person name="Bills G."/>
            <person name="Bluhm B."/>
            <person name="Cannon C."/>
            <person name="Castanera R."/>
            <person name="Culley D."/>
            <person name="Daum C."/>
            <person name="Ezra D."/>
            <person name="Gonzalez J."/>
            <person name="Henrissat B."/>
            <person name="Kuo A."/>
            <person name="Liang C."/>
            <person name="Lipzen A."/>
            <person name="Lutzoni F."/>
            <person name="Magnuson J."/>
            <person name="Mondo S."/>
            <person name="Nolan M."/>
            <person name="Ohm R."/>
            <person name="Pangilinan J."/>
            <person name="Park H.-J."/>
            <person name="Ramirez L."/>
            <person name="Alfaro M."/>
            <person name="Sun H."/>
            <person name="Tritt A."/>
            <person name="Yoshinaga Y."/>
            <person name="Zwiers L.-H."/>
            <person name="Turgeon B."/>
            <person name="Goodwin S."/>
            <person name="Spatafora J."/>
            <person name="Crous P."/>
            <person name="Grigoriev I."/>
        </authorList>
    </citation>
    <scope>NUCLEOTIDE SEQUENCE</scope>
    <source>
        <strain evidence="3">CBS 480.64</strain>
    </source>
</reference>
<feature type="compositionally biased region" description="Basic and acidic residues" evidence="1">
    <location>
        <begin position="167"/>
        <end position="191"/>
    </location>
</feature>
<protein>
    <submittedName>
        <fullName evidence="3">Uncharacterized protein</fullName>
    </submittedName>
</protein>
<feature type="compositionally biased region" description="Basic residues" evidence="1">
    <location>
        <begin position="192"/>
        <end position="202"/>
    </location>
</feature>
<feature type="region of interest" description="Disordered" evidence="1">
    <location>
        <begin position="74"/>
        <end position="98"/>
    </location>
</feature>
<evidence type="ECO:0000313" key="4">
    <source>
        <dbReference type="Proteomes" id="UP000799421"/>
    </source>
</evidence>
<dbReference type="PANTHER" id="PTHR39605">
    <property type="entry name" value="MAJOR FACILITATOR SUPERFAMILY (MFS) PROFILE DOMAIN-CONTAINING PROTEIN"/>
    <property type="match status" value="1"/>
</dbReference>
<sequence>MPTAPQIYHLTTAAWLTLQSLPTLITPRLITTLLALEPRRSTDLEVYLSRSLGLTLAALAGMSIIVSGILTDQGDQPPVRTSQSVAATDVGTPPRTTGGNGISYPTALLTTAYFFSSTFYLYMQFVARMNFGFTMGLVLNACCFAFGVWILLFGWDKGHVSKRTGMDKRVGKFPFGEKKEKERDKDKEEGGRRRRKGLPKFK</sequence>
<evidence type="ECO:0000313" key="3">
    <source>
        <dbReference type="EMBL" id="KAF2857832.1"/>
    </source>
</evidence>
<accession>A0A6A7BRY8</accession>
<dbReference type="EMBL" id="MU006026">
    <property type="protein sequence ID" value="KAF2857832.1"/>
    <property type="molecule type" value="Genomic_DNA"/>
</dbReference>
<feature type="transmembrane region" description="Helical" evidence="2">
    <location>
        <begin position="48"/>
        <end position="70"/>
    </location>
</feature>
<dbReference type="Proteomes" id="UP000799421">
    <property type="component" value="Unassembled WGS sequence"/>
</dbReference>
<keyword evidence="2" id="KW-0472">Membrane</keyword>
<feature type="transmembrane region" description="Helical" evidence="2">
    <location>
        <begin position="135"/>
        <end position="155"/>
    </location>
</feature>
<organism evidence="3 4">
    <name type="scientific">Piedraia hortae CBS 480.64</name>
    <dbReference type="NCBI Taxonomy" id="1314780"/>
    <lineage>
        <taxon>Eukaryota</taxon>
        <taxon>Fungi</taxon>
        <taxon>Dikarya</taxon>
        <taxon>Ascomycota</taxon>
        <taxon>Pezizomycotina</taxon>
        <taxon>Dothideomycetes</taxon>
        <taxon>Dothideomycetidae</taxon>
        <taxon>Capnodiales</taxon>
        <taxon>Piedraiaceae</taxon>
        <taxon>Piedraia</taxon>
    </lineage>
</organism>
<dbReference type="OrthoDB" id="2550114at2759"/>